<evidence type="ECO:0000313" key="2">
    <source>
        <dbReference type="EMBL" id="WYJ81309.1"/>
    </source>
</evidence>
<reference evidence="2 3" key="1">
    <citation type="submission" date="2024-03" db="EMBL/GenBank/DDBJ databases">
        <title>The Genome Sequence of Enterococcus sp. DIV1094.</title>
        <authorList>
            <consortium name="The Broad Institute Genomics Platform"/>
            <consortium name="The Broad Institute Microbial Omics Core"/>
            <consortium name="The Broad Institute Genomic Center for Infectious Diseases"/>
            <person name="Earl A."/>
            <person name="Manson A."/>
            <person name="Gilmore M."/>
            <person name="Schwartman J."/>
            <person name="Shea T."/>
            <person name="Abouelleil A."/>
            <person name="Cao P."/>
            <person name="Chapman S."/>
            <person name="Cusick C."/>
            <person name="Young S."/>
            <person name="Neafsey D."/>
            <person name="Nusbaum C."/>
            <person name="Birren B."/>
        </authorList>
    </citation>
    <scope>NUCLEOTIDE SEQUENCE [LARGE SCALE GENOMIC DNA]</scope>
    <source>
        <strain evidence="2 3">DIV1094</strain>
    </source>
</reference>
<dbReference type="Proteomes" id="UP000664360">
    <property type="component" value="Chromosome"/>
</dbReference>
<dbReference type="EMBL" id="CP147250">
    <property type="protein sequence ID" value="WYJ81309.1"/>
    <property type="molecule type" value="Genomic_DNA"/>
</dbReference>
<keyword evidence="1" id="KW-1133">Transmembrane helix</keyword>
<sequence>MKKMFLISQVLLGVNTFMLIVMPFILSVLSNLFPKFVDSDIVLSCIGFSLLGIYITAPFGVIMLVVYTLYLWYQEKKKDRSKTT</sequence>
<keyword evidence="1" id="KW-0472">Membrane</keyword>
<gene>
    <name evidence="2" type="ORF">DOK79_002893</name>
</gene>
<protein>
    <submittedName>
        <fullName evidence="2">Uncharacterized protein</fullName>
    </submittedName>
</protein>
<feature type="transmembrane region" description="Helical" evidence="1">
    <location>
        <begin position="12"/>
        <end position="29"/>
    </location>
</feature>
<accession>A0ABZ2T565</accession>
<evidence type="ECO:0000313" key="3">
    <source>
        <dbReference type="Proteomes" id="UP000664360"/>
    </source>
</evidence>
<organism evidence="2 3">
    <name type="scientific">Candidatus Enterococcus mangumiae</name>
    <dbReference type="NCBI Taxonomy" id="2230878"/>
    <lineage>
        <taxon>Bacteria</taxon>
        <taxon>Bacillati</taxon>
        <taxon>Bacillota</taxon>
        <taxon>Bacilli</taxon>
        <taxon>Lactobacillales</taxon>
        <taxon>Enterococcaceae</taxon>
        <taxon>Enterococcus</taxon>
    </lineage>
</organism>
<evidence type="ECO:0000256" key="1">
    <source>
        <dbReference type="SAM" id="Phobius"/>
    </source>
</evidence>
<keyword evidence="1" id="KW-0812">Transmembrane</keyword>
<keyword evidence="3" id="KW-1185">Reference proteome</keyword>
<feature type="transmembrane region" description="Helical" evidence="1">
    <location>
        <begin position="41"/>
        <end position="73"/>
    </location>
</feature>
<name>A0ABZ2T565_9ENTE</name>
<proteinExistence type="predicted"/>